<protein>
    <submittedName>
        <fullName evidence="1">Uncharacterized protein</fullName>
    </submittedName>
</protein>
<sequence length="118" mass="12496">MTPMAVGEFASAGGARLAAEAYEAEEPPELRDELADAFLSGGEAEIQAASGQAFLLSLTDKAVTLSRIEGSALTEWARLDQPRTSGEGPEYMRPPRCEAPAELDLAIMLKIVTLASTQ</sequence>
<evidence type="ECO:0000313" key="2">
    <source>
        <dbReference type="Proteomes" id="UP001589789"/>
    </source>
</evidence>
<dbReference type="RefSeq" id="WP_377053714.1">
    <property type="nucleotide sequence ID" value="NZ_JBHLVZ010000070.1"/>
</dbReference>
<proteinExistence type="predicted"/>
<keyword evidence="2" id="KW-1185">Reference proteome</keyword>
<gene>
    <name evidence="1" type="ORF">ACFFIC_20265</name>
</gene>
<name>A0ABV6IW69_9PROT</name>
<reference evidence="1 2" key="1">
    <citation type="submission" date="2024-09" db="EMBL/GenBank/DDBJ databases">
        <authorList>
            <person name="Sun Q."/>
            <person name="Mori K."/>
        </authorList>
    </citation>
    <scope>NUCLEOTIDE SEQUENCE [LARGE SCALE GENOMIC DNA]</scope>
    <source>
        <strain evidence="1 2">CCM 7468</strain>
    </source>
</reference>
<dbReference type="Proteomes" id="UP001589789">
    <property type="component" value="Unassembled WGS sequence"/>
</dbReference>
<dbReference type="EMBL" id="JBHLVZ010000070">
    <property type="protein sequence ID" value="MFC0387859.1"/>
    <property type="molecule type" value="Genomic_DNA"/>
</dbReference>
<evidence type="ECO:0000313" key="1">
    <source>
        <dbReference type="EMBL" id="MFC0387859.1"/>
    </source>
</evidence>
<accession>A0ABV6IW69</accession>
<comment type="caution">
    <text evidence="1">The sequence shown here is derived from an EMBL/GenBank/DDBJ whole genome shotgun (WGS) entry which is preliminary data.</text>
</comment>
<organism evidence="1 2">
    <name type="scientific">Muricoccus vinaceus</name>
    <dbReference type="NCBI Taxonomy" id="424704"/>
    <lineage>
        <taxon>Bacteria</taxon>
        <taxon>Pseudomonadati</taxon>
        <taxon>Pseudomonadota</taxon>
        <taxon>Alphaproteobacteria</taxon>
        <taxon>Acetobacterales</taxon>
        <taxon>Roseomonadaceae</taxon>
        <taxon>Muricoccus</taxon>
    </lineage>
</organism>